<accession>A0ACC3SCN0</accession>
<gene>
    <name evidence="1" type="ORF">M8818_004341</name>
</gene>
<dbReference type="Proteomes" id="UP001320706">
    <property type="component" value="Unassembled WGS sequence"/>
</dbReference>
<name>A0ACC3SCN0_9PEZI</name>
<dbReference type="EMBL" id="JAMKPW020000022">
    <property type="protein sequence ID" value="KAK8206508.1"/>
    <property type="molecule type" value="Genomic_DNA"/>
</dbReference>
<sequence>MLIGTPSADTCATDLDLYADVSSPNLDAAAPAADRPLRASFVGETGIPKRLRWLDDIACQRPPRPLGRRLLSCIIGVVPVVKLSFPYILLPGLALSCPAFRLVEGQASVSLSKLDSIPVRPWAFSQEQKSTMSMSGIATPDRRSIRPANDELGKEWAEEADDAWDPCILALDGGGIRGYSSLLILRDLMHEIYEWEHKLDALDPLGEHIPPEEELLPCHYFDFMYGTSTGGLIATMLSRLRMKIDECLETYRKVGDDLFGHRRSRIPLATKYHHKPLEKAVQAIVSDRCYDHEHKPCNGKQDVHPWPHDMLPPQRIEQDDVDPSLEQYPRLPRRWDPENPRVSHSCCLTAAHTKSVTRAYLLRSYPHHYVDTTPPFARMYNEGADALKIWEVTRATSAAPFYFEVLEAMVEGEKRVFKDGGIRENNPSRAAWNEFHSLYEGRRANPALLLSVGTGRADQSQDGFAATWPGPFRQVPLFRRLVEKFSILPNLLVKFTESELVHEVLRGYTGGEHTWYKRLNVSSGLENMPLDHWVKGPHKASSVGGDEAKVVPGGATLTKMEVETEKYLAREFDQELDDYAAPKVMLSQVAEKLVRQRRARAREGGVRWKTFIARNDEIGSNNDGYNH</sequence>
<comment type="caution">
    <text evidence="1">The sequence shown here is derived from an EMBL/GenBank/DDBJ whole genome shotgun (WGS) entry which is preliminary data.</text>
</comment>
<organism evidence="1 2">
    <name type="scientific">Zalaria obscura</name>
    <dbReference type="NCBI Taxonomy" id="2024903"/>
    <lineage>
        <taxon>Eukaryota</taxon>
        <taxon>Fungi</taxon>
        <taxon>Dikarya</taxon>
        <taxon>Ascomycota</taxon>
        <taxon>Pezizomycotina</taxon>
        <taxon>Dothideomycetes</taxon>
        <taxon>Dothideomycetidae</taxon>
        <taxon>Dothideales</taxon>
        <taxon>Zalariaceae</taxon>
        <taxon>Zalaria</taxon>
    </lineage>
</organism>
<proteinExistence type="predicted"/>
<reference evidence="1" key="1">
    <citation type="submission" date="2024-02" db="EMBL/GenBank/DDBJ databases">
        <title>Metagenome Assembled Genome of Zalaria obscura JY119.</title>
        <authorList>
            <person name="Vighnesh L."/>
            <person name="Jagadeeshwari U."/>
            <person name="Venkata Ramana C."/>
            <person name="Sasikala C."/>
        </authorList>
    </citation>
    <scope>NUCLEOTIDE SEQUENCE</scope>
    <source>
        <strain evidence="1">JY119</strain>
    </source>
</reference>
<evidence type="ECO:0000313" key="2">
    <source>
        <dbReference type="Proteomes" id="UP001320706"/>
    </source>
</evidence>
<protein>
    <submittedName>
        <fullName evidence="1">Uncharacterized protein</fullName>
    </submittedName>
</protein>
<evidence type="ECO:0000313" key="1">
    <source>
        <dbReference type="EMBL" id="KAK8206508.1"/>
    </source>
</evidence>
<keyword evidence="2" id="KW-1185">Reference proteome</keyword>